<dbReference type="SUPFAM" id="SSF53756">
    <property type="entry name" value="UDP-Glycosyltransferase/glycogen phosphorylase"/>
    <property type="match status" value="1"/>
</dbReference>
<dbReference type="GO" id="GO:0016757">
    <property type="term" value="F:glycosyltransferase activity"/>
    <property type="evidence" value="ECO:0007669"/>
    <property type="project" value="InterPro"/>
</dbReference>
<proteinExistence type="predicted"/>
<evidence type="ECO:0000313" key="2">
    <source>
        <dbReference type="EMBL" id="MBD6619429.1"/>
    </source>
</evidence>
<sequence>MVKVIIGGQKHLSIPNLPRNSRHTLIRPKPFPAGRYPIEKIWYPLGSFIAWQPLWGRYQAIHSFNRILYTNKPWFLTFEDHRVLYRNPQNQQEAVIYELLNNRLALDNCQKIIAISDYAKLRLAKRIEGWKIEEKISNKLDVIHPNFPVRSHSFKRYQEQQNLQFVFIGNHFARKGGIVALRLAKKAEKLGLPITIHIISGLEYGSGVPTDFPERSRYIDDLKLLNLNNIVFHKNISNEKVIELLSQSHFQLMATLHDTYGYSIIEGFSVATPAITTNVCALPEFIRHGENGYILELPVNEIRHWRNWLHGEKTKTDEYWDIVNSTYDYLAEQALQQIIKFLDRTDKPEHYEYLSAGALAQAQNLHNSEKQNELFDNLYAAAAGVY</sequence>
<dbReference type="Gene3D" id="3.40.50.2000">
    <property type="entry name" value="Glycogen Phosphorylase B"/>
    <property type="match status" value="1"/>
</dbReference>
<dbReference type="CDD" id="cd03801">
    <property type="entry name" value="GT4_PimA-like"/>
    <property type="match status" value="1"/>
</dbReference>
<dbReference type="PANTHER" id="PTHR12526:SF630">
    <property type="entry name" value="GLYCOSYLTRANSFERASE"/>
    <property type="match status" value="1"/>
</dbReference>
<dbReference type="Proteomes" id="UP001165986">
    <property type="component" value="Unassembled WGS sequence"/>
</dbReference>
<evidence type="ECO:0000259" key="1">
    <source>
        <dbReference type="Pfam" id="PF00534"/>
    </source>
</evidence>
<gene>
    <name evidence="2" type="ORF">FNW02_27280</name>
</gene>
<evidence type="ECO:0000313" key="3">
    <source>
        <dbReference type="Proteomes" id="UP001165986"/>
    </source>
</evidence>
<dbReference type="EMBL" id="VJXY01000041">
    <property type="protein sequence ID" value="MBD6619429.1"/>
    <property type="molecule type" value="Genomic_DNA"/>
</dbReference>
<protein>
    <submittedName>
        <fullName evidence="2">Glycosyltransferase family 4 protein</fullName>
    </submittedName>
</protein>
<comment type="caution">
    <text evidence="2">The sequence shown here is derived from an EMBL/GenBank/DDBJ whole genome shotgun (WGS) entry which is preliminary data.</text>
</comment>
<organism evidence="2 3">
    <name type="scientific">Komarekiella delphini-convector SJRDD-AB1</name>
    <dbReference type="NCBI Taxonomy" id="2593771"/>
    <lineage>
        <taxon>Bacteria</taxon>
        <taxon>Bacillati</taxon>
        <taxon>Cyanobacteriota</taxon>
        <taxon>Cyanophyceae</taxon>
        <taxon>Nostocales</taxon>
        <taxon>Nostocaceae</taxon>
        <taxon>Komarekiella</taxon>
        <taxon>Komarekiella delphini-convector</taxon>
    </lineage>
</organism>
<feature type="domain" description="Glycosyl transferase family 1" evidence="1">
    <location>
        <begin position="160"/>
        <end position="296"/>
    </location>
</feature>
<dbReference type="InterPro" id="IPR001296">
    <property type="entry name" value="Glyco_trans_1"/>
</dbReference>
<keyword evidence="3" id="KW-1185">Reference proteome</keyword>
<name>A0AA40T1Y7_9NOST</name>
<dbReference type="AlphaFoldDB" id="A0AA40T1Y7"/>
<accession>A0AA40T1Y7</accession>
<dbReference type="Pfam" id="PF00534">
    <property type="entry name" value="Glycos_transf_1"/>
    <property type="match status" value="1"/>
</dbReference>
<reference evidence="2" key="1">
    <citation type="submission" date="2019-07" db="EMBL/GenBank/DDBJ databases">
        <title>Toxilogical consequences of a new and cryptic species of cyanobacteria (Komarekiella delphini-convector) recovered from the epidermis of a bottlenose dolphin and 1500 ft. in the air.</title>
        <authorList>
            <person name="Brown A.O."/>
            <person name="Dvorak P."/>
            <person name="Villanueva C.D."/>
            <person name="Foss A.J."/>
            <person name="Garvey A.D."/>
            <person name="Gibson Q.A."/>
            <person name="Johansen J.R."/>
            <person name="Casamatta D.A."/>
        </authorList>
    </citation>
    <scope>NUCLEOTIDE SEQUENCE</scope>
    <source>
        <strain evidence="2">SJRDD-AB1</strain>
    </source>
</reference>
<dbReference type="RefSeq" id="WP_191760629.1">
    <property type="nucleotide sequence ID" value="NZ_VJXY01000041.1"/>
</dbReference>
<dbReference type="PANTHER" id="PTHR12526">
    <property type="entry name" value="GLYCOSYLTRANSFERASE"/>
    <property type="match status" value="1"/>
</dbReference>